<keyword evidence="7" id="KW-1185">Reference proteome</keyword>
<gene>
    <name evidence="6" type="ORF">DM02DRAFT_720238</name>
</gene>
<dbReference type="SUPFAM" id="SSF46785">
    <property type="entry name" value="Winged helix' DNA-binding domain"/>
    <property type="match status" value="1"/>
</dbReference>
<accession>A0A2V1DHL1</accession>
<dbReference type="PANTHER" id="PTHR43712:SF1">
    <property type="entry name" value="HYPOTHETICAL O-METHYLTRANSFERASE (EUROFUNG)-RELATED"/>
    <property type="match status" value="1"/>
</dbReference>
<evidence type="ECO:0000313" key="6">
    <source>
        <dbReference type="EMBL" id="PVH96624.1"/>
    </source>
</evidence>
<organism evidence="6 7">
    <name type="scientific">Periconia macrospinosa</name>
    <dbReference type="NCBI Taxonomy" id="97972"/>
    <lineage>
        <taxon>Eukaryota</taxon>
        <taxon>Fungi</taxon>
        <taxon>Dikarya</taxon>
        <taxon>Ascomycota</taxon>
        <taxon>Pezizomycotina</taxon>
        <taxon>Dothideomycetes</taxon>
        <taxon>Pleosporomycetidae</taxon>
        <taxon>Pleosporales</taxon>
        <taxon>Massarineae</taxon>
        <taxon>Periconiaceae</taxon>
        <taxon>Periconia</taxon>
    </lineage>
</organism>
<dbReference type="InterPro" id="IPR036388">
    <property type="entry name" value="WH-like_DNA-bd_sf"/>
</dbReference>
<evidence type="ECO:0000256" key="1">
    <source>
        <dbReference type="ARBA" id="ARBA00022603"/>
    </source>
</evidence>
<dbReference type="GO" id="GO:0008171">
    <property type="term" value="F:O-methyltransferase activity"/>
    <property type="evidence" value="ECO:0007669"/>
    <property type="project" value="InterPro"/>
</dbReference>
<feature type="domain" description="O-methyltransferase C-terminal" evidence="5">
    <location>
        <begin position="233"/>
        <end position="376"/>
    </location>
</feature>
<evidence type="ECO:0000313" key="7">
    <source>
        <dbReference type="Proteomes" id="UP000244855"/>
    </source>
</evidence>
<name>A0A2V1DHL1_9PLEO</name>
<keyword evidence="2 6" id="KW-0808">Transferase</keyword>
<evidence type="ECO:0000256" key="3">
    <source>
        <dbReference type="ARBA" id="ARBA00022691"/>
    </source>
</evidence>
<dbReference type="GO" id="GO:0032259">
    <property type="term" value="P:methylation"/>
    <property type="evidence" value="ECO:0007669"/>
    <property type="project" value="UniProtKB-KW"/>
</dbReference>
<evidence type="ECO:0000259" key="5">
    <source>
        <dbReference type="Pfam" id="PF00891"/>
    </source>
</evidence>
<feature type="active site" description="Proton acceptor" evidence="4">
    <location>
        <position position="305"/>
    </location>
</feature>
<dbReference type="InterPro" id="IPR029063">
    <property type="entry name" value="SAM-dependent_MTases_sf"/>
</dbReference>
<proteinExistence type="predicted"/>
<evidence type="ECO:0000256" key="2">
    <source>
        <dbReference type="ARBA" id="ARBA00022679"/>
    </source>
</evidence>
<dbReference type="SUPFAM" id="SSF53335">
    <property type="entry name" value="S-adenosyl-L-methionine-dependent methyltransferases"/>
    <property type="match status" value="1"/>
</dbReference>
<keyword evidence="3" id="KW-0949">S-adenosyl-L-methionine</keyword>
<keyword evidence="1 6" id="KW-0489">Methyltransferase</keyword>
<dbReference type="OrthoDB" id="2410195at2759"/>
<dbReference type="PANTHER" id="PTHR43712">
    <property type="entry name" value="PUTATIVE (AFU_ORTHOLOGUE AFUA_4G14580)-RELATED"/>
    <property type="match status" value="1"/>
</dbReference>
<dbReference type="STRING" id="97972.A0A2V1DHL1"/>
<dbReference type="EMBL" id="KZ805459">
    <property type="protein sequence ID" value="PVH96624.1"/>
    <property type="molecule type" value="Genomic_DNA"/>
</dbReference>
<reference evidence="6 7" key="1">
    <citation type="journal article" date="2018" name="Sci. Rep.">
        <title>Comparative genomics provides insights into the lifestyle and reveals functional heterogeneity of dark septate endophytic fungi.</title>
        <authorList>
            <person name="Knapp D.G."/>
            <person name="Nemeth J.B."/>
            <person name="Barry K."/>
            <person name="Hainaut M."/>
            <person name="Henrissat B."/>
            <person name="Johnson J."/>
            <person name="Kuo A."/>
            <person name="Lim J.H.P."/>
            <person name="Lipzen A."/>
            <person name="Nolan M."/>
            <person name="Ohm R.A."/>
            <person name="Tamas L."/>
            <person name="Grigoriev I.V."/>
            <person name="Spatafora J.W."/>
            <person name="Nagy L.G."/>
            <person name="Kovacs G.M."/>
        </authorList>
    </citation>
    <scope>NUCLEOTIDE SEQUENCE [LARGE SCALE GENOMIC DNA]</scope>
    <source>
        <strain evidence="6 7">DSE2036</strain>
    </source>
</reference>
<dbReference type="Gene3D" id="1.10.10.10">
    <property type="entry name" value="Winged helix-like DNA-binding domain superfamily/Winged helix DNA-binding domain"/>
    <property type="match status" value="1"/>
</dbReference>
<protein>
    <submittedName>
        <fullName evidence="6">S-adenosyl-L-methionine-dependent methyltransferase</fullName>
    </submittedName>
</protein>
<dbReference type="Pfam" id="PF00891">
    <property type="entry name" value="Methyltransf_2"/>
    <property type="match status" value="1"/>
</dbReference>
<sequence length="398" mass="45152">MSQMSSNEAEALVRQLEELSENPPPAIMENTELRRRFREASNAASLAVHWPSDSVHLIAYGSLYVSLARIGIDTKLFEVLAASSQPLTSEEIAQQTGIEIVLAKRLLRFYQSFRWIKQQDENQFIANNVTKALTPPFSVGVEFFNTVLGPPFTALPDYLRSHNYTSPTSAMDSPWQTGWQTTDHPFVWLQSHPEHSRLFMQWMPLERDGLPEFLDAFPFEKTIGQNTTDETVIFVDIGSALGSQSILVRDRFPNLKGKVVMQDQQHVVDAWAANKRSDIEAQVYNFFEPQPIKGARIYYMRNIIHDHHDDQAREILKNTVSAFDQDSILLIDDIVLPDSGIVPWRATIADFNMMSSLAAKERSESEWRTLIESAGLKVVEIYKYSAETGDSIVAARRA</sequence>
<dbReference type="AlphaFoldDB" id="A0A2V1DHL1"/>
<dbReference type="Proteomes" id="UP000244855">
    <property type="component" value="Unassembled WGS sequence"/>
</dbReference>
<dbReference type="InterPro" id="IPR036390">
    <property type="entry name" value="WH_DNA-bd_sf"/>
</dbReference>
<dbReference type="InterPro" id="IPR016461">
    <property type="entry name" value="COMT-like"/>
</dbReference>
<dbReference type="Gene3D" id="3.40.50.150">
    <property type="entry name" value="Vaccinia Virus protein VP39"/>
    <property type="match status" value="1"/>
</dbReference>
<evidence type="ECO:0000256" key="4">
    <source>
        <dbReference type="PIRSR" id="PIRSR005739-1"/>
    </source>
</evidence>
<dbReference type="InterPro" id="IPR001077">
    <property type="entry name" value="COMT_C"/>
</dbReference>
<dbReference type="PROSITE" id="PS51683">
    <property type="entry name" value="SAM_OMT_II"/>
    <property type="match status" value="1"/>
</dbReference>